<dbReference type="EMBL" id="MF687358">
    <property type="protein sequence ID" value="AXR70478.1"/>
    <property type="molecule type" value="Genomic_DNA"/>
</dbReference>
<name>A0A346NT85_KLEAE</name>
<sequence length="504" mass="57605">MVMKVIDKKCSSYLSILTFLYCIPTFAYADVNADHKTYQIEILKTREEVSAKEADYVYKKLMQRNLQQQIANRDDNTQFGLHGMEIPAVNANGDLTKINQAYSLLARAGVDSLRSFETAWHRVSDSSGNPTNFTQLDFQLKEAKKYNMSHLFVFGYPPAKYTVANNKLSAVQSKYYDKYKDYLHVTLSRLKGYNVKYAELANEVDAPSVWWMKSTPEQYVQEMKMLKESIAALGLPIKTVAFAATYSRNSLLGGITGGRRFIDKSFQLGIDQYSDAYSIHHFSYGNDDLPGYMRSVQAKHHLSNKEILDTEQLDTASTGRFQSNPYDLIKLFARGFYYYDMKRVDYFIAKDRYLNNKLYYFGLFDIDWNPKLRLLAYAMAVDSMKGRTLIGIYQPSKGVEAYVLKSKEDSPTKYSIIAWLNDTGTQSNKSVLLEGLSGNADIEHWNLDIAKNIDLTKGVQIDNRPIAIYTNQLPSWVNNNKMKNALYADESRALKSHAPMPTDK</sequence>
<reference evidence="2" key="1">
    <citation type="journal article" date="2018" name="Front. Microbiol.">
        <title>Establishment of a Molecular Serotyping Scheme and a Multiplexed Luminex-Based Array for Enterobacter aerogenes.</title>
        <authorList>
            <person name="Guo X."/>
            <person name="Wang M."/>
            <person name="Wang L."/>
            <person name="Wang Y."/>
            <person name="Chen T."/>
            <person name="Wu P."/>
            <person name="Chen M."/>
            <person name="Liu B."/>
            <person name="Feng L."/>
        </authorList>
    </citation>
    <scope>NUCLEOTIDE SEQUENCE</scope>
    <source>
        <strain evidence="2">G5313</strain>
    </source>
</reference>
<protein>
    <recommendedName>
        <fullName evidence="3">Beta-xylosidase</fullName>
    </recommendedName>
</protein>
<dbReference type="InterPro" id="IPR017853">
    <property type="entry name" value="GH"/>
</dbReference>
<organism evidence="2">
    <name type="scientific">Klebsiella aerogenes</name>
    <name type="common">Enterobacter aerogenes</name>
    <dbReference type="NCBI Taxonomy" id="548"/>
    <lineage>
        <taxon>Bacteria</taxon>
        <taxon>Pseudomonadati</taxon>
        <taxon>Pseudomonadota</taxon>
        <taxon>Gammaproteobacteria</taxon>
        <taxon>Enterobacterales</taxon>
        <taxon>Enterobacteriaceae</taxon>
        <taxon>Klebsiella/Raoultella group</taxon>
        <taxon>Klebsiella</taxon>
    </lineage>
</organism>
<dbReference type="SUPFAM" id="SSF51445">
    <property type="entry name" value="(Trans)glycosidases"/>
    <property type="match status" value="1"/>
</dbReference>
<proteinExistence type="predicted"/>
<feature type="chain" id="PRO_5016948121" description="Beta-xylosidase" evidence="1">
    <location>
        <begin position="30"/>
        <end position="504"/>
    </location>
</feature>
<evidence type="ECO:0008006" key="3">
    <source>
        <dbReference type="Google" id="ProtNLM"/>
    </source>
</evidence>
<dbReference type="Gene3D" id="3.20.20.80">
    <property type="entry name" value="Glycosidases"/>
    <property type="match status" value="1"/>
</dbReference>
<evidence type="ECO:0000256" key="1">
    <source>
        <dbReference type="SAM" id="SignalP"/>
    </source>
</evidence>
<dbReference type="AlphaFoldDB" id="A0A346NT85"/>
<feature type="signal peptide" evidence="1">
    <location>
        <begin position="1"/>
        <end position="29"/>
    </location>
</feature>
<evidence type="ECO:0000313" key="2">
    <source>
        <dbReference type="EMBL" id="AXR70478.1"/>
    </source>
</evidence>
<keyword evidence="1" id="KW-0732">Signal</keyword>
<gene>
    <name evidence="2" type="primary">orf10</name>
</gene>
<accession>A0A346NT85</accession>